<comment type="subcellular location">
    <subcellularLocation>
        <location evidence="1 11">Cytoplasm</location>
        <location evidence="1 11">Cytoskeleton</location>
    </subcellularLocation>
</comment>
<keyword evidence="14" id="KW-1185">Reference proteome</keyword>
<name>A0AAU9IPF8_9CILI</name>
<dbReference type="EMBL" id="CAJZBQ010000013">
    <property type="protein sequence ID" value="CAG9315097.1"/>
    <property type="molecule type" value="Genomic_DNA"/>
</dbReference>
<comment type="caution">
    <text evidence="13">The sequence shown here is derived from an EMBL/GenBank/DDBJ whole genome shotgun (WGS) entry which is preliminary data.</text>
</comment>
<evidence type="ECO:0000256" key="6">
    <source>
        <dbReference type="ARBA" id="ARBA00022741"/>
    </source>
</evidence>
<dbReference type="InterPro" id="IPR008467">
    <property type="entry name" value="Dynein1_light_intermed_chain"/>
</dbReference>
<evidence type="ECO:0000256" key="3">
    <source>
        <dbReference type="ARBA" id="ARBA00022448"/>
    </source>
</evidence>
<evidence type="ECO:0000256" key="5">
    <source>
        <dbReference type="ARBA" id="ARBA00022701"/>
    </source>
</evidence>
<dbReference type="Proteomes" id="UP001162131">
    <property type="component" value="Unassembled WGS sequence"/>
</dbReference>
<comment type="similarity">
    <text evidence="2 11">Belongs to the dynein light intermediate chain family.</text>
</comment>
<comment type="function">
    <text evidence="11">Acts as one of several non-catalytic accessory components of the cytoplasmic dynein 1 complex that are thought to be involved in linking dynein to cargos and to adapter proteins that regulate dynein function. Cytoplasmic dynein 1 acts as a motor for the intracellular retrograde motility of vesicles and organelles along microtubules. May play a role in binding dynein to membranous organelles or chromosomes.</text>
</comment>
<dbReference type="GO" id="GO:0005874">
    <property type="term" value="C:microtubule"/>
    <property type="evidence" value="ECO:0007669"/>
    <property type="project" value="UniProtKB-KW"/>
</dbReference>
<evidence type="ECO:0000256" key="9">
    <source>
        <dbReference type="ARBA" id="ARBA00023175"/>
    </source>
</evidence>
<dbReference type="CDD" id="cd00882">
    <property type="entry name" value="Ras_like_GTPase"/>
    <property type="match status" value="1"/>
</dbReference>
<organism evidence="13 14">
    <name type="scientific">Blepharisma stoltei</name>
    <dbReference type="NCBI Taxonomy" id="1481888"/>
    <lineage>
        <taxon>Eukaryota</taxon>
        <taxon>Sar</taxon>
        <taxon>Alveolata</taxon>
        <taxon>Ciliophora</taxon>
        <taxon>Postciliodesmatophora</taxon>
        <taxon>Heterotrichea</taxon>
        <taxon>Heterotrichida</taxon>
        <taxon>Blepharismidae</taxon>
        <taxon>Blepharisma</taxon>
    </lineage>
</organism>
<dbReference type="GO" id="GO:0005868">
    <property type="term" value="C:cytoplasmic dynein complex"/>
    <property type="evidence" value="ECO:0007669"/>
    <property type="project" value="UniProtKB-UniRule"/>
</dbReference>
<dbReference type="AlphaFoldDB" id="A0AAU9IPF8"/>
<evidence type="ECO:0000256" key="12">
    <source>
        <dbReference type="SAM" id="MobiDB-lite"/>
    </source>
</evidence>
<evidence type="ECO:0000256" key="2">
    <source>
        <dbReference type="ARBA" id="ARBA00006831"/>
    </source>
</evidence>
<proteinExistence type="inferred from homology"/>
<evidence type="ECO:0000256" key="4">
    <source>
        <dbReference type="ARBA" id="ARBA00022490"/>
    </source>
</evidence>
<evidence type="ECO:0000313" key="13">
    <source>
        <dbReference type="EMBL" id="CAG9315097.1"/>
    </source>
</evidence>
<dbReference type="GO" id="GO:0005524">
    <property type="term" value="F:ATP binding"/>
    <property type="evidence" value="ECO:0007669"/>
    <property type="project" value="UniProtKB-KW"/>
</dbReference>
<keyword evidence="3 11" id="KW-0813">Transport</keyword>
<comment type="subunit">
    <text evidence="11">Homodimer. The cytoplasmic dynein 1 complex consists of two catalytic heavy chains (HCs) and a number of non-catalytic subunits presented by intermediate chains (ICs).</text>
</comment>
<keyword evidence="4 11" id="KW-0963">Cytoplasm</keyword>
<dbReference type="Pfam" id="PF05783">
    <property type="entry name" value="DLIC"/>
    <property type="match status" value="1"/>
</dbReference>
<evidence type="ECO:0000256" key="10">
    <source>
        <dbReference type="ARBA" id="ARBA00023212"/>
    </source>
</evidence>
<keyword evidence="7 11" id="KW-0067">ATP-binding</keyword>
<dbReference type="InterPro" id="IPR027417">
    <property type="entry name" value="P-loop_NTPase"/>
</dbReference>
<dbReference type="GO" id="GO:0007018">
    <property type="term" value="P:microtubule-based movement"/>
    <property type="evidence" value="ECO:0007669"/>
    <property type="project" value="InterPro"/>
</dbReference>
<keyword evidence="8 11" id="KW-0243">Dynein</keyword>
<dbReference type="InterPro" id="IPR022780">
    <property type="entry name" value="Dynein_light_int_chain"/>
</dbReference>
<accession>A0AAU9IPF8</accession>
<evidence type="ECO:0000256" key="7">
    <source>
        <dbReference type="ARBA" id="ARBA00022840"/>
    </source>
</evidence>
<dbReference type="GO" id="GO:0045504">
    <property type="term" value="F:dynein heavy chain binding"/>
    <property type="evidence" value="ECO:0007669"/>
    <property type="project" value="TreeGrafter"/>
</dbReference>
<dbReference type="SUPFAM" id="SSF52540">
    <property type="entry name" value="P-loop containing nucleoside triphosphate hydrolases"/>
    <property type="match status" value="1"/>
</dbReference>
<dbReference type="GO" id="GO:0000226">
    <property type="term" value="P:microtubule cytoskeleton organization"/>
    <property type="evidence" value="ECO:0007669"/>
    <property type="project" value="TreeGrafter"/>
</dbReference>
<gene>
    <name evidence="13" type="ORF">BSTOLATCC_MIC12872</name>
</gene>
<dbReference type="GO" id="GO:0005813">
    <property type="term" value="C:centrosome"/>
    <property type="evidence" value="ECO:0007669"/>
    <property type="project" value="TreeGrafter"/>
</dbReference>
<reference evidence="13" key="1">
    <citation type="submission" date="2021-09" db="EMBL/GenBank/DDBJ databases">
        <authorList>
            <consortium name="AG Swart"/>
            <person name="Singh M."/>
            <person name="Singh A."/>
            <person name="Seah K."/>
            <person name="Emmerich C."/>
        </authorList>
    </citation>
    <scope>NUCLEOTIDE SEQUENCE</scope>
    <source>
        <strain evidence="13">ATCC30299</strain>
    </source>
</reference>
<evidence type="ECO:0000256" key="11">
    <source>
        <dbReference type="RuleBase" id="RU366047"/>
    </source>
</evidence>
<evidence type="ECO:0000313" key="14">
    <source>
        <dbReference type="Proteomes" id="UP001162131"/>
    </source>
</evidence>
<keyword evidence="10 11" id="KW-0206">Cytoskeleton</keyword>
<sequence length="412" mass="47146">MSEQKLWEKILQESSQRDQHPEGNLILVGRKNCGVKHLISVVQKGPGSLGKNSVYSQLIAPDDPIPITSPIHYSHINAKNIEDPQSLKISRINIWTLDQPELKDLLEFSLKPKQLNNTLFGIVLDWSQPWTFMEDLHQWIEIWHEKLGKVLSSLPLDDQDQMVQSVERYMKAYKDPSEETKEEQVDEAIQEVPLPEGVLQVNLGVPIMIICCKSDLIWSVDKSRDQCERILDCTLKSLREFAVTYGASIIYTSSKTGTNLNTFYNYIVHRLYGFKFSQKAQIIDRESIFIPAGWDSPNLIREMDYLGISEKQYNDLLQKPKYRGARKEETPIVSDQDFLVQVQERLSKSVKKAADNVRDLITRPQQISLGSPNDATPNPEMTADPQGANKNKNLQEFYKMLLKKGNKEDADA</sequence>
<dbReference type="PANTHER" id="PTHR12688:SF0">
    <property type="entry name" value="DYNEIN LIGHT INTERMEDIATE CHAIN"/>
    <property type="match status" value="1"/>
</dbReference>
<protein>
    <recommendedName>
        <fullName evidence="11">Dynein light intermediate chain</fullName>
    </recommendedName>
</protein>
<dbReference type="Gene3D" id="3.40.50.300">
    <property type="entry name" value="P-loop containing nucleotide triphosphate hydrolases"/>
    <property type="match status" value="1"/>
</dbReference>
<keyword evidence="5 11" id="KW-0493">Microtubule</keyword>
<evidence type="ECO:0000256" key="8">
    <source>
        <dbReference type="ARBA" id="ARBA00023017"/>
    </source>
</evidence>
<keyword evidence="9 11" id="KW-0505">Motor protein</keyword>
<feature type="region of interest" description="Disordered" evidence="12">
    <location>
        <begin position="363"/>
        <end position="391"/>
    </location>
</feature>
<evidence type="ECO:0000256" key="1">
    <source>
        <dbReference type="ARBA" id="ARBA00004245"/>
    </source>
</evidence>
<dbReference type="PANTHER" id="PTHR12688">
    <property type="entry name" value="DYNEIN LIGHT INTERMEDIATE CHAIN"/>
    <property type="match status" value="1"/>
</dbReference>
<feature type="compositionally biased region" description="Polar residues" evidence="12">
    <location>
        <begin position="363"/>
        <end position="376"/>
    </location>
</feature>
<keyword evidence="6 11" id="KW-0547">Nucleotide-binding</keyword>